<evidence type="ECO:0000313" key="3">
    <source>
        <dbReference type="Proteomes" id="UP000653305"/>
    </source>
</evidence>
<protein>
    <submittedName>
        <fullName evidence="2">Probable galacturonosyltransferase-like 4</fullName>
    </submittedName>
</protein>
<comment type="caution">
    <text evidence="2">The sequence shown here is derived from an EMBL/GenBank/DDBJ whole genome shotgun (WGS) entry which is preliminary data.</text>
</comment>
<keyword evidence="3" id="KW-1185">Reference proteome</keyword>
<feature type="compositionally biased region" description="Basic residues" evidence="1">
    <location>
        <begin position="87"/>
        <end position="121"/>
    </location>
</feature>
<organism evidence="2 3">
    <name type="scientific">Phtheirospermum japonicum</name>
    <dbReference type="NCBI Taxonomy" id="374723"/>
    <lineage>
        <taxon>Eukaryota</taxon>
        <taxon>Viridiplantae</taxon>
        <taxon>Streptophyta</taxon>
        <taxon>Embryophyta</taxon>
        <taxon>Tracheophyta</taxon>
        <taxon>Spermatophyta</taxon>
        <taxon>Magnoliopsida</taxon>
        <taxon>eudicotyledons</taxon>
        <taxon>Gunneridae</taxon>
        <taxon>Pentapetalae</taxon>
        <taxon>asterids</taxon>
        <taxon>lamiids</taxon>
        <taxon>Lamiales</taxon>
        <taxon>Orobanchaceae</taxon>
        <taxon>Orobanchaceae incertae sedis</taxon>
        <taxon>Phtheirospermum</taxon>
    </lineage>
</organism>
<dbReference type="EMBL" id="BMAC01000357">
    <property type="protein sequence ID" value="GFP94581.1"/>
    <property type="molecule type" value="Genomic_DNA"/>
</dbReference>
<feature type="compositionally biased region" description="Basic residues" evidence="1">
    <location>
        <begin position="62"/>
        <end position="71"/>
    </location>
</feature>
<gene>
    <name evidence="2" type="ORF">PHJA_001602500</name>
</gene>
<dbReference type="Proteomes" id="UP000653305">
    <property type="component" value="Unassembled WGS sequence"/>
</dbReference>
<dbReference type="AlphaFoldDB" id="A0A830CJL3"/>
<evidence type="ECO:0000256" key="1">
    <source>
        <dbReference type="SAM" id="MobiDB-lite"/>
    </source>
</evidence>
<accession>A0A830CJL3</accession>
<reference evidence="2" key="1">
    <citation type="submission" date="2020-07" db="EMBL/GenBank/DDBJ databases">
        <title>Ethylene signaling mediates host invasion by parasitic plants.</title>
        <authorList>
            <person name="Yoshida S."/>
        </authorList>
    </citation>
    <scope>NUCLEOTIDE SEQUENCE</scope>
    <source>
        <strain evidence="2">Okayama</strain>
    </source>
</reference>
<sequence>MTLDYSTPYLRGSVAAVLSVLQHSTCPENTAFHFLAAPSHHPILRRTIAPPSPTSATASTLRPRHRPRPHLLLRPPRPRPAPQLRPHLPRRPPPRLRRSRHLPRLRPHRRRRHRRTLEHQP</sequence>
<proteinExistence type="predicted"/>
<dbReference type="GO" id="GO:0016740">
    <property type="term" value="F:transferase activity"/>
    <property type="evidence" value="ECO:0007669"/>
    <property type="project" value="UniProtKB-KW"/>
</dbReference>
<name>A0A830CJL3_9LAMI</name>
<dbReference type="OrthoDB" id="411524at2759"/>
<keyword evidence="2" id="KW-0808">Transferase</keyword>
<evidence type="ECO:0000313" key="2">
    <source>
        <dbReference type="EMBL" id="GFP94581.1"/>
    </source>
</evidence>
<feature type="region of interest" description="Disordered" evidence="1">
    <location>
        <begin position="44"/>
        <end position="121"/>
    </location>
</feature>